<comment type="caution">
    <text evidence="2">The sequence shown here is derived from an EMBL/GenBank/DDBJ whole genome shotgun (WGS) entry which is preliminary data.</text>
</comment>
<protein>
    <recommendedName>
        <fullName evidence="4">RxLR effector protein</fullName>
    </recommendedName>
</protein>
<dbReference type="Proteomes" id="UP000688947">
    <property type="component" value="Unassembled WGS sequence"/>
</dbReference>
<accession>A0A8T1TS56</accession>
<evidence type="ECO:0008006" key="4">
    <source>
        <dbReference type="Google" id="ProtNLM"/>
    </source>
</evidence>
<gene>
    <name evidence="2" type="ORF">JG687_00017563</name>
</gene>
<keyword evidence="1" id="KW-0732">Signal</keyword>
<dbReference type="OrthoDB" id="10276325at2759"/>
<reference evidence="2" key="1">
    <citation type="submission" date="2021-01" db="EMBL/GenBank/DDBJ databases">
        <title>Phytophthora aleatoria, a newly-described species from Pinus radiata is distinct from Phytophthora cactorum isolates based on comparative genomics.</title>
        <authorList>
            <person name="Mcdougal R."/>
            <person name="Panda P."/>
            <person name="Williams N."/>
            <person name="Studholme D.J."/>
        </authorList>
    </citation>
    <scope>NUCLEOTIDE SEQUENCE</scope>
    <source>
        <strain evidence="2">NZFS 3830</strain>
    </source>
</reference>
<sequence>MRSLFCFVLTILAMLLAATDAASSSISNFETTTMNARLTSTSPTLGLSANEKRNLCGATKKMATEEFNADDEDCVLSVTKYCGACKLPAQMKKSKDDLIEHRLIILYKMGIYQRAFKLMVWELTTRWLVSTKLGG</sequence>
<dbReference type="EMBL" id="JAENGZ010002084">
    <property type="protein sequence ID" value="KAG6944945.1"/>
    <property type="molecule type" value="Genomic_DNA"/>
</dbReference>
<name>A0A8T1TS56_9STRA</name>
<evidence type="ECO:0000256" key="1">
    <source>
        <dbReference type="SAM" id="SignalP"/>
    </source>
</evidence>
<proteinExistence type="predicted"/>
<dbReference type="VEuPathDB" id="FungiDB:PC110_g2493"/>
<evidence type="ECO:0000313" key="2">
    <source>
        <dbReference type="EMBL" id="KAG6944945.1"/>
    </source>
</evidence>
<evidence type="ECO:0000313" key="3">
    <source>
        <dbReference type="Proteomes" id="UP000688947"/>
    </source>
</evidence>
<dbReference type="AlphaFoldDB" id="A0A8T1TS56"/>
<feature type="chain" id="PRO_5035883647" description="RxLR effector protein" evidence="1">
    <location>
        <begin position="22"/>
        <end position="135"/>
    </location>
</feature>
<organism evidence="2 3">
    <name type="scientific">Phytophthora cactorum</name>
    <dbReference type="NCBI Taxonomy" id="29920"/>
    <lineage>
        <taxon>Eukaryota</taxon>
        <taxon>Sar</taxon>
        <taxon>Stramenopiles</taxon>
        <taxon>Oomycota</taxon>
        <taxon>Peronosporomycetes</taxon>
        <taxon>Peronosporales</taxon>
        <taxon>Peronosporaceae</taxon>
        <taxon>Phytophthora</taxon>
    </lineage>
</organism>
<feature type="signal peptide" evidence="1">
    <location>
        <begin position="1"/>
        <end position="21"/>
    </location>
</feature>